<dbReference type="GO" id="GO:0030976">
    <property type="term" value="F:thiamine pyrophosphate binding"/>
    <property type="evidence" value="ECO:0007669"/>
    <property type="project" value="InterPro"/>
</dbReference>
<comment type="caution">
    <text evidence="2">The sequence shown here is derived from an EMBL/GenBank/DDBJ whole genome shotgun (WGS) entry which is preliminary data.</text>
</comment>
<feature type="non-terminal residue" evidence="2">
    <location>
        <position position="1"/>
    </location>
</feature>
<accession>X0UV38</accession>
<feature type="domain" description="Thiamine pyrophosphate enzyme TPP-binding" evidence="1">
    <location>
        <begin position="173"/>
        <end position="258"/>
    </location>
</feature>
<dbReference type="InterPro" id="IPR050722">
    <property type="entry name" value="Pyruvate:ferred/Flavod_OxRd"/>
</dbReference>
<dbReference type="EMBL" id="BARS01029407">
    <property type="protein sequence ID" value="GAG04163.1"/>
    <property type="molecule type" value="Genomic_DNA"/>
</dbReference>
<evidence type="ECO:0000313" key="2">
    <source>
        <dbReference type="EMBL" id="GAG04163.1"/>
    </source>
</evidence>
<dbReference type="InterPro" id="IPR029061">
    <property type="entry name" value="THDP-binding"/>
</dbReference>
<sequence>DPQLFKSNTIKGSQLIQPLFEYSGACAGCGETAYVKLLTQLFGDRALIGNSTGCSSIYGGNLPTTPYTKRSDGRGPTWSNSLFEDNAEFAMGMRLTVDKFKERALDLLGKVTDAGCVDAKLAEEIRAATLANEPIQAAIEQQRTWVDKLKKQCKKSDCTNCRELLSVADYLVRKSVWALGGDGWAYDIGYGGLDHVLASGSDVNVLVLDTEVYSNTGGQMSKSTPRAAVAKFAAAGKPRPKKDLGLLAMTYGNIYVAKVAMGA</sequence>
<reference evidence="2" key="1">
    <citation type="journal article" date="2014" name="Front. Microbiol.">
        <title>High frequency of phylogenetically diverse reductive dehalogenase-homologous genes in deep subseafloor sedimentary metagenomes.</title>
        <authorList>
            <person name="Kawai M."/>
            <person name="Futagami T."/>
            <person name="Toyoda A."/>
            <person name="Takaki Y."/>
            <person name="Nishi S."/>
            <person name="Hori S."/>
            <person name="Arai W."/>
            <person name="Tsubouchi T."/>
            <person name="Morono Y."/>
            <person name="Uchiyama I."/>
            <person name="Ito T."/>
            <person name="Fujiyama A."/>
            <person name="Inagaki F."/>
            <person name="Takami H."/>
        </authorList>
    </citation>
    <scope>NUCLEOTIDE SEQUENCE</scope>
    <source>
        <strain evidence="2">Expedition CK06-06</strain>
    </source>
</reference>
<feature type="non-terminal residue" evidence="2">
    <location>
        <position position="263"/>
    </location>
</feature>
<dbReference type="InterPro" id="IPR011766">
    <property type="entry name" value="TPP_enzyme_TPP-bd"/>
</dbReference>
<dbReference type="PANTHER" id="PTHR32154">
    <property type="entry name" value="PYRUVATE-FLAVODOXIN OXIDOREDUCTASE-RELATED"/>
    <property type="match status" value="1"/>
</dbReference>
<gene>
    <name evidence="2" type="ORF">S01H1_45965</name>
</gene>
<proteinExistence type="predicted"/>
<dbReference type="Pfam" id="PF02775">
    <property type="entry name" value="TPP_enzyme_C"/>
    <property type="match status" value="1"/>
</dbReference>
<dbReference type="GO" id="GO:0006979">
    <property type="term" value="P:response to oxidative stress"/>
    <property type="evidence" value="ECO:0007669"/>
    <property type="project" value="TreeGrafter"/>
</dbReference>
<dbReference type="SUPFAM" id="SSF52518">
    <property type="entry name" value="Thiamin diphosphate-binding fold (THDP-binding)"/>
    <property type="match status" value="1"/>
</dbReference>
<dbReference type="PANTHER" id="PTHR32154:SF0">
    <property type="entry name" value="PYRUVATE-FLAVODOXIN OXIDOREDUCTASE-RELATED"/>
    <property type="match status" value="1"/>
</dbReference>
<dbReference type="GO" id="GO:0003824">
    <property type="term" value="F:catalytic activity"/>
    <property type="evidence" value="ECO:0007669"/>
    <property type="project" value="InterPro"/>
</dbReference>
<dbReference type="Gene3D" id="3.40.50.970">
    <property type="match status" value="1"/>
</dbReference>
<name>X0UV38_9ZZZZ</name>
<organism evidence="2">
    <name type="scientific">marine sediment metagenome</name>
    <dbReference type="NCBI Taxonomy" id="412755"/>
    <lineage>
        <taxon>unclassified sequences</taxon>
        <taxon>metagenomes</taxon>
        <taxon>ecological metagenomes</taxon>
    </lineage>
</organism>
<evidence type="ECO:0000259" key="1">
    <source>
        <dbReference type="Pfam" id="PF02775"/>
    </source>
</evidence>
<dbReference type="AlphaFoldDB" id="X0UV38"/>
<protein>
    <recommendedName>
        <fullName evidence="1">Thiamine pyrophosphate enzyme TPP-binding domain-containing protein</fullName>
    </recommendedName>
</protein>